<dbReference type="OrthoDB" id="457594at2"/>
<sequence length="144" mass="16824">MTRFPAHFAHEGIWEGKYRHLAVDGTEEGRFRSRVTCEFPQKDGVIYRQTTELWTPEGAYSKAGFDGLDRGDHLFYDSPTFHGRSWETEGGHLMLNLIRKDEPGAYFVELIIMGEGGKHRARTWHWFKDGQIYRRTLCEESRVV</sequence>
<accession>A0A062VBJ9</accession>
<dbReference type="RefSeq" id="WP_035594311.1">
    <property type="nucleotide sequence ID" value="NZ_ARYM01000003.1"/>
</dbReference>
<dbReference type="Proteomes" id="UP000027100">
    <property type="component" value="Unassembled WGS sequence"/>
</dbReference>
<evidence type="ECO:0008006" key="3">
    <source>
        <dbReference type="Google" id="ProtNLM"/>
    </source>
</evidence>
<evidence type="ECO:0000313" key="2">
    <source>
        <dbReference type="Proteomes" id="UP000027100"/>
    </source>
</evidence>
<dbReference type="InterPro" id="IPR012674">
    <property type="entry name" value="Calycin"/>
</dbReference>
<proteinExistence type="predicted"/>
<comment type="caution">
    <text evidence="1">The sequence shown here is derived from an EMBL/GenBank/DDBJ whole genome shotgun (WGS) entry which is preliminary data.</text>
</comment>
<reference evidence="1 2" key="1">
    <citation type="journal article" date="2014" name="Antonie Van Leeuwenhoek">
        <title>Hyphomonas beringensis sp. nov. and Hyphomonas chukchiensis sp. nov., isolated from surface seawater of the Bering Sea and Chukchi Sea.</title>
        <authorList>
            <person name="Li C."/>
            <person name="Lai Q."/>
            <person name="Li G."/>
            <person name="Dong C."/>
            <person name="Wang J."/>
            <person name="Liao Y."/>
            <person name="Shao Z."/>
        </authorList>
    </citation>
    <scope>NUCLEOTIDE SEQUENCE [LARGE SCALE GENOMIC DNA]</scope>
    <source>
        <strain evidence="1 2">PS728</strain>
    </source>
</reference>
<dbReference type="eggNOG" id="ENOG5032UY7">
    <property type="taxonomic scope" value="Bacteria"/>
</dbReference>
<organism evidence="1 2">
    <name type="scientific">Hyphomonas polymorpha PS728</name>
    <dbReference type="NCBI Taxonomy" id="1280954"/>
    <lineage>
        <taxon>Bacteria</taxon>
        <taxon>Pseudomonadati</taxon>
        <taxon>Pseudomonadota</taxon>
        <taxon>Alphaproteobacteria</taxon>
        <taxon>Hyphomonadales</taxon>
        <taxon>Hyphomonadaceae</taxon>
        <taxon>Hyphomonas</taxon>
    </lineage>
</organism>
<gene>
    <name evidence="1" type="ORF">HPO_02924</name>
</gene>
<evidence type="ECO:0000313" key="1">
    <source>
        <dbReference type="EMBL" id="KCZ99810.1"/>
    </source>
</evidence>
<name>A0A062VBJ9_9PROT</name>
<dbReference type="EMBL" id="ARYM01000003">
    <property type="protein sequence ID" value="KCZ99810.1"/>
    <property type="molecule type" value="Genomic_DNA"/>
</dbReference>
<keyword evidence="2" id="KW-1185">Reference proteome</keyword>
<dbReference type="STRING" id="1280954.HPO_02924"/>
<protein>
    <recommendedName>
        <fullName evidence="3">DUF3598 domain-containing protein</fullName>
    </recommendedName>
</protein>
<dbReference type="PATRIC" id="fig|1280954.3.peg.598"/>
<dbReference type="AlphaFoldDB" id="A0A062VBJ9"/>
<dbReference type="Gene3D" id="2.40.128.20">
    <property type="match status" value="1"/>
</dbReference>